<dbReference type="Proteomes" id="UP001181622">
    <property type="component" value="Unassembled WGS sequence"/>
</dbReference>
<name>A0ABU1DDP3_9HYPH</name>
<protein>
    <submittedName>
        <fullName evidence="1">DUF1489 domain-containing protein</fullName>
    </submittedName>
</protein>
<organism evidence="1 2">
    <name type="scientific">Chelatococcus sambhunathii</name>
    <dbReference type="NCBI Taxonomy" id="363953"/>
    <lineage>
        <taxon>Bacteria</taxon>
        <taxon>Pseudomonadati</taxon>
        <taxon>Pseudomonadota</taxon>
        <taxon>Alphaproteobacteria</taxon>
        <taxon>Hyphomicrobiales</taxon>
        <taxon>Chelatococcaceae</taxon>
        <taxon>Chelatococcus</taxon>
    </lineage>
</organism>
<keyword evidence="2" id="KW-1185">Reference proteome</keyword>
<comment type="caution">
    <text evidence="1">The sequence shown here is derived from an EMBL/GenBank/DDBJ whole genome shotgun (WGS) entry which is preliminary data.</text>
</comment>
<evidence type="ECO:0000313" key="1">
    <source>
        <dbReference type="EMBL" id="MDR4306154.1"/>
    </source>
</evidence>
<evidence type="ECO:0000313" key="2">
    <source>
        <dbReference type="Proteomes" id="UP001181622"/>
    </source>
</evidence>
<dbReference type="RefSeq" id="WP_309389797.1">
    <property type="nucleotide sequence ID" value="NZ_JADBEO010000009.1"/>
</dbReference>
<dbReference type="PIRSF" id="PIRSF032025">
    <property type="entry name" value="UCP032025"/>
    <property type="match status" value="1"/>
</dbReference>
<dbReference type="InterPro" id="IPR008320">
    <property type="entry name" value="UCP032025"/>
</dbReference>
<sequence>MTLHLQKLCVGCDSPEELRAWIAERMADRRRRGAPEEQAHVTRTMPKRAAEVLDGGSLYWVIKGTILVRQRISELRAVKDADGTDRCAIVMVPELVPVRPTPRRPFQGWRYLPANEAPADLAEDENLAPGLPGHLVAELRSLGLM</sequence>
<proteinExistence type="predicted"/>
<reference evidence="1" key="1">
    <citation type="submission" date="2020-10" db="EMBL/GenBank/DDBJ databases">
        <authorList>
            <person name="Abbas A."/>
            <person name="Razzaq R."/>
            <person name="Waqas M."/>
            <person name="Abbas N."/>
            <person name="Nielsen T.K."/>
            <person name="Hansen L.H."/>
            <person name="Hussain S."/>
            <person name="Shahid M."/>
        </authorList>
    </citation>
    <scope>NUCLEOTIDE SEQUENCE</scope>
    <source>
        <strain evidence="1">S14</strain>
    </source>
</reference>
<accession>A0ABU1DDP3</accession>
<dbReference type="Pfam" id="PF07370">
    <property type="entry name" value="DUF1489"/>
    <property type="match status" value="1"/>
</dbReference>
<dbReference type="EMBL" id="JADBEO010000009">
    <property type="protein sequence ID" value="MDR4306154.1"/>
    <property type="molecule type" value="Genomic_DNA"/>
</dbReference>
<gene>
    <name evidence="1" type="ORF">IHQ68_05925</name>
</gene>